<name>A0A6G1FVX9_9PEZI</name>
<keyword evidence="3 6" id="KW-0812">Transmembrane</keyword>
<dbReference type="AlphaFoldDB" id="A0A6G1FVX9"/>
<evidence type="ECO:0000256" key="6">
    <source>
        <dbReference type="SAM" id="Phobius"/>
    </source>
</evidence>
<keyword evidence="4 6" id="KW-1133">Transmembrane helix</keyword>
<evidence type="ECO:0008006" key="10">
    <source>
        <dbReference type="Google" id="ProtNLM"/>
    </source>
</evidence>
<dbReference type="EMBL" id="ML975169">
    <property type="protein sequence ID" value="KAF1809933.1"/>
    <property type="molecule type" value="Genomic_DNA"/>
</dbReference>
<gene>
    <name evidence="7 9" type="ORF">P152DRAFT_476061</name>
</gene>
<dbReference type="GO" id="GO:0033617">
    <property type="term" value="P:mitochondrial respiratory chain complex IV assembly"/>
    <property type="evidence" value="ECO:0007669"/>
    <property type="project" value="TreeGrafter"/>
</dbReference>
<keyword evidence="8" id="KW-1185">Reference proteome</keyword>
<dbReference type="GeneID" id="54422046"/>
<evidence type="ECO:0000313" key="7">
    <source>
        <dbReference type="EMBL" id="KAF1809933.1"/>
    </source>
</evidence>
<evidence type="ECO:0000256" key="4">
    <source>
        <dbReference type="ARBA" id="ARBA00022989"/>
    </source>
</evidence>
<proteinExistence type="inferred from homology"/>
<evidence type="ECO:0000256" key="2">
    <source>
        <dbReference type="ARBA" id="ARBA00009877"/>
    </source>
</evidence>
<feature type="transmembrane region" description="Helical" evidence="6">
    <location>
        <begin position="285"/>
        <end position="308"/>
    </location>
</feature>
<evidence type="ECO:0000256" key="3">
    <source>
        <dbReference type="ARBA" id="ARBA00022692"/>
    </source>
</evidence>
<reference evidence="7 9" key="1">
    <citation type="submission" date="2020-01" db="EMBL/GenBank/DDBJ databases">
        <authorList>
            <consortium name="DOE Joint Genome Institute"/>
            <person name="Haridas S."/>
            <person name="Albert R."/>
            <person name="Binder M."/>
            <person name="Bloem J."/>
            <person name="Labutti K."/>
            <person name="Salamov A."/>
            <person name="Andreopoulos B."/>
            <person name="Baker S.E."/>
            <person name="Barry K."/>
            <person name="Bills G."/>
            <person name="Bluhm B.H."/>
            <person name="Cannon C."/>
            <person name="Castanera R."/>
            <person name="Culley D.E."/>
            <person name="Daum C."/>
            <person name="Ezra D."/>
            <person name="Gonzalez J.B."/>
            <person name="Henrissat B."/>
            <person name="Kuo A."/>
            <person name="Liang C."/>
            <person name="Lipzen A."/>
            <person name="Lutzoni F."/>
            <person name="Magnuson J."/>
            <person name="Mondo S."/>
            <person name="Nolan M."/>
            <person name="Ohm R."/>
            <person name="Pangilinan J."/>
            <person name="Park H.-J."/>
            <person name="Ramirez L."/>
            <person name="Alfaro M."/>
            <person name="Sun H."/>
            <person name="Tritt A."/>
            <person name="Yoshinaga Y."/>
            <person name="Zwiers L.-H."/>
            <person name="Turgeon B.G."/>
            <person name="Goodwin S.B."/>
            <person name="Spatafora J.W."/>
            <person name="Crous P.W."/>
            <person name="Grigoriev I.V."/>
        </authorList>
    </citation>
    <scope>NUCLEOTIDE SEQUENCE</scope>
    <source>
        <strain evidence="7 9">CBS 781.70</strain>
    </source>
</reference>
<comment type="subcellular location">
    <subcellularLocation>
        <location evidence="1">Membrane</location>
        <topology evidence="1">Multi-pass membrane protein</topology>
    </subcellularLocation>
</comment>
<evidence type="ECO:0000313" key="8">
    <source>
        <dbReference type="Proteomes" id="UP000504638"/>
    </source>
</evidence>
<accession>A0A6G1FVX9</accession>
<dbReference type="GO" id="GO:0032977">
    <property type="term" value="F:membrane insertase activity"/>
    <property type="evidence" value="ECO:0007669"/>
    <property type="project" value="InterPro"/>
</dbReference>
<evidence type="ECO:0000313" key="9">
    <source>
        <dbReference type="RefSeq" id="XP_033531564.1"/>
    </source>
</evidence>
<dbReference type="PANTHER" id="PTHR12428">
    <property type="entry name" value="OXA1"/>
    <property type="match status" value="1"/>
</dbReference>
<reference evidence="9" key="3">
    <citation type="submission" date="2025-04" db="UniProtKB">
        <authorList>
            <consortium name="RefSeq"/>
        </authorList>
    </citation>
    <scope>IDENTIFICATION</scope>
    <source>
        <strain evidence="9">CBS 781.70</strain>
    </source>
</reference>
<evidence type="ECO:0000256" key="1">
    <source>
        <dbReference type="ARBA" id="ARBA00004141"/>
    </source>
</evidence>
<dbReference type="PANTHER" id="PTHR12428:SF65">
    <property type="entry name" value="CYTOCHROME C OXIDASE ASSEMBLY PROTEIN COX18, MITOCHONDRIAL"/>
    <property type="match status" value="1"/>
</dbReference>
<keyword evidence="5 6" id="KW-0472">Membrane</keyword>
<dbReference type="OrthoDB" id="2148490at2759"/>
<organism evidence="7">
    <name type="scientific">Eremomyces bilateralis CBS 781.70</name>
    <dbReference type="NCBI Taxonomy" id="1392243"/>
    <lineage>
        <taxon>Eukaryota</taxon>
        <taxon>Fungi</taxon>
        <taxon>Dikarya</taxon>
        <taxon>Ascomycota</taxon>
        <taxon>Pezizomycotina</taxon>
        <taxon>Dothideomycetes</taxon>
        <taxon>Dothideomycetes incertae sedis</taxon>
        <taxon>Eremomycetales</taxon>
        <taxon>Eremomycetaceae</taxon>
        <taxon>Eremomyces</taxon>
    </lineage>
</organism>
<dbReference type="GO" id="GO:0005743">
    <property type="term" value="C:mitochondrial inner membrane"/>
    <property type="evidence" value="ECO:0007669"/>
    <property type="project" value="TreeGrafter"/>
</dbReference>
<comment type="similarity">
    <text evidence="2">Belongs to the OXA1/ALB3/YidC family.</text>
</comment>
<sequence length="353" mass="40223">MALSRPLFRLGTTHRVSPPQLIFTHPSPRLQNDARQFIRSPGSRHIASNPTVEKVVDVFTEWFHLFHDAHLSWAFAIPVAAVTLRCLTFAALNIPARRHALRFSLMRPMLHSNFAITERIVSQRRDLTARAKTNLVRSTNANNRKRLSKTFRWKPWTAVLPFVQFPIFLAVAESLRRMAGRGSFLFDSVPSQSSGTIADTTIQATSTAGINSVTQWLEPSFHTEGILWFTDLCVPDPLLVLPATITIVNLLEVFLRSKQPTEAPVLGQEPTLRQRLLSRKVIRRMLIIFSFAYFPVSSLFPAAVQLYWISSTLTTATSYRLLEKYMPETKVVPRPKWPYHEDRTPPKGRKILS</sequence>
<protein>
    <recommendedName>
        <fullName evidence="10">Mitochondrial export translocase Oxa2</fullName>
    </recommendedName>
</protein>
<dbReference type="InterPro" id="IPR001708">
    <property type="entry name" value="YidC/ALB3/OXA1/COX18"/>
</dbReference>
<dbReference type="Proteomes" id="UP000504638">
    <property type="component" value="Unplaced"/>
</dbReference>
<dbReference type="GO" id="GO:0032979">
    <property type="term" value="P:protein insertion into mitochondrial inner membrane from matrix"/>
    <property type="evidence" value="ECO:0007669"/>
    <property type="project" value="TreeGrafter"/>
</dbReference>
<feature type="transmembrane region" description="Helical" evidence="6">
    <location>
        <begin position="71"/>
        <end position="92"/>
    </location>
</feature>
<dbReference type="RefSeq" id="XP_033531564.1">
    <property type="nucleotide sequence ID" value="XM_033681476.1"/>
</dbReference>
<reference evidence="9" key="2">
    <citation type="submission" date="2020-04" db="EMBL/GenBank/DDBJ databases">
        <authorList>
            <consortium name="NCBI Genome Project"/>
        </authorList>
    </citation>
    <scope>NUCLEOTIDE SEQUENCE</scope>
    <source>
        <strain evidence="9">CBS 781.70</strain>
    </source>
</reference>
<evidence type="ECO:0000256" key="5">
    <source>
        <dbReference type="ARBA" id="ARBA00023136"/>
    </source>
</evidence>